<feature type="compositionally biased region" description="Low complexity" evidence="1">
    <location>
        <begin position="7"/>
        <end position="35"/>
    </location>
</feature>
<protein>
    <submittedName>
        <fullName evidence="3">Uncharacterized protein</fullName>
    </submittedName>
</protein>
<keyword evidence="2" id="KW-0812">Transmembrane</keyword>
<dbReference type="HOGENOM" id="CLU_422208_0_0_1"/>
<feature type="transmembrane region" description="Helical" evidence="2">
    <location>
        <begin position="42"/>
        <end position="67"/>
    </location>
</feature>
<feature type="compositionally biased region" description="Polar residues" evidence="1">
    <location>
        <begin position="486"/>
        <end position="498"/>
    </location>
</feature>
<evidence type="ECO:0000313" key="3">
    <source>
        <dbReference type="EMBL" id="EGO00541.1"/>
    </source>
</evidence>
<feature type="compositionally biased region" description="Pro residues" evidence="1">
    <location>
        <begin position="406"/>
        <end position="435"/>
    </location>
</feature>
<evidence type="ECO:0000313" key="4">
    <source>
        <dbReference type="Proteomes" id="UP000008063"/>
    </source>
</evidence>
<feature type="compositionally biased region" description="Polar residues" evidence="1">
    <location>
        <begin position="587"/>
        <end position="601"/>
    </location>
</feature>
<evidence type="ECO:0000256" key="1">
    <source>
        <dbReference type="SAM" id="MobiDB-lite"/>
    </source>
</evidence>
<feature type="region of interest" description="Disordered" evidence="1">
    <location>
        <begin position="486"/>
        <end position="649"/>
    </location>
</feature>
<feature type="compositionally biased region" description="Polar residues" evidence="1">
    <location>
        <begin position="548"/>
        <end position="559"/>
    </location>
</feature>
<feature type="region of interest" description="Disordered" evidence="1">
    <location>
        <begin position="307"/>
        <end position="470"/>
    </location>
</feature>
<feature type="compositionally biased region" description="Polar residues" evidence="1">
    <location>
        <begin position="283"/>
        <end position="295"/>
    </location>
</feature>
<dbReference type="AlphaFoldDB" id="F8PRB8"/>
<proteinExistence type="predicted"/>
<sequence length="649" mass="66844">MGPGNMVVVVSSTSSSTRQATAAGSSTPSASARSSRGGGMSTGAICGTVIGSVVGALLIGVGIWIAVRGRRRGGRVREKGRRVDGTAGYEEEGETYEIGARGYRSVPSRRVDGTAGYEEEGETYETGARGYRAVASRTQHASSPSQSGSPARTGLESFEVTPLSWPPSGPVVDNAGRDGAGRGRRERHGRTSSDTAPLLPRMEVTGDGRISLNIDPDALLSGTTDCSSSSSTCVIADPFQSVDSLAQSKSLPPEPHSDVARLLKSRAEVLPPLAPSKAGTFDTLRSSTVDSTSRSLTVDTLQLGDPARWHVNFGDEPAKPVEDSDGEEEDDEDEPDSPGSIYSQASYQDSDLPPTDPLCRSSSGKSNLERGSGRRANKSSRRGPRTALRMDTVPELPDTSSLAPSPSLPNPFPAQPTPSTPSRPPSVPSKPPSAPIPITAGPLPPYPLLSTGSAAFLPPSPTLTRASSLSSAASVSAWGARYPSIAASTVGGSSTARSRASVSGYGTGSGSGKSGYASSAYVESSGSTSGSTASSRQDHLANPAPAPTSASHLTATTAENAKRAHPQSEGGSSHRWRNPPAGLDALTKSNFMASSDQLHPRSQSDPLPSLHLPPPARPDPPQSPPPPPERASCRSQHGPRGGGRAGARG</sequence>
<dbReference type="EMBL" id="GL945478">
    <property type="protein sequence ID" value="EGO00541.1"/>
    <property type="molecule type" value="Genomic_DNA"/>
</dbReference>
<name>F8PRB8_SERL3</name>
<keyword evidence="2" id="KW-0472">Membrane</keyword>
<feature type="region of interest" description="Disordered" evidence="1">
    <location>
        <begin position="1"/>
        <end position="38"/>
    </location>
</feature>
<keyword evidence="2" id="KW-1133">Transmembrane helix</keyword>
<feature type="compositionally biased region" description="Basic residues" evidence="1">
    <location>
        <begin position="373"/>
        <end position="384"/>
    </location>
</feature>
<evidence type="ECO:0000256" key="2">
    <source>
        <dbReference type="SAM" id="Phobius"/>
    </source>
</evidence>
<feature type="compositionally biased region" description="Pro residues" evidence="1">
    <location>
        <begin position="611"/>
        <end position="629"/>
    </location>
</feature>
<accession>F8PRB8</accession>
<keyword evidence="4" id="KW-1185">Reference proteome</keyword>
<feature type="compositionally biased region" description="Acidic residues" evidence="1">
    <location>
        <begin position="323"/>
        <end position="336"/>
    </location>
</feature>
<feature type="compositionally biased region" description="Low complexity" evidence="1">
    <location>
        <begin position="514"/>
        <end position="535"/>
    </location>
</feature>
<dbReference type="InParanoid" id="F8PRB8"/>
<organism evidence="4">
    <name type="scientific">Serpula lacrymans var. lacrymans (strain S7.3)</name>
    <name type="common">Dry rot fungus</name>
    <dbReference type="NCBI Taxonomy" id="936435"/>
    <lineage>
        <taxon>Eukaryota</taxon>
        <taxon>Fungi</taxon>
        <taxon>Dikarya</taxon>
        <taxon>Basidiomycota</taxon>
        <taxon>Agaricomycotina</taxon>
        <taxon>Agaricomycetes</taxon>
        <taxon>Agaricomycetidae</taxon>
        <taxon>Boletales</taxon>
        <taxon>Coniophorineae</taxon>
        <taxon>Serpulaceae</taxon>
        <taxon>Serpula</taxon>
    </lineage>
</organism>
<feature type="region of interest" description="Disordered" evidence="1">
    <location>
        <begin position="273"/>
        <end position="295"/>
    </location>
</feature>
<reference evidence="4" key="1">
    <citation type="journal article" date="2011" name="Science">
        <title>The plant cell wall-decomposing machinery underlies the functional diversity of forest fungi.</title>
        <authorList>
            <person name="Eastwood D.C."/>
            <person name="Floudas D."/>
            <person name="Binder M."/>
            <person name="Majcherczyk A."/>
            <person name="Schneider P."/>
            <person name="Aerts A."/>
            <person name="Asiegbu F.O."/>
            <person name="Baker S.E."/>
            <person name="Barry K."/>
            <person name="Bendiksby M."/>
            <person name="Blumentritt M."/>
            <person name="Coutinho P.M."/>
            <person name="Cullen D."/>
            <person name="de Vries R.P."/>
            <person name="Gathman A."/>
            <person name="Goodell B."/>
            <person name="Henrissat B."/>
            <person name="Ihrmark K."/>
            <person name="Kauserud H."/>
            <person name="Kohler A."/>
            <person name="LaButti K."/>
            <person name="Lapidus A."/>
            <person name="Lavin J.L."/>
            <person name="Lee Y.-H."/>
            <person name="Lindquist E."/>
            <person name="Lilly W."/>
            <person name="Lucas S."/>
            <person name="Morin E."/>
            <person name="Murat C."/>
            <person name="Oguiza J.A."/>
            <person name="Park J."/>
            <person name="Pisabarro A.G."/>
            <person name="Riley R."/>
            <person name="Rosling A."/>
            <person name="Salamov A."/>
            <person name="Schmidt O."/>
            <person name="Schmutz J."/>
            <person name="Skrede I."/>
            <person name="Stenlid J."/>
            <person name="Wiebenga A."/>
            <person name="Xie X."/>
            <person name="Kuees U."/>
            <person name="Hibbett D.S."/>
            <person name="Hoffmeister D."/>
            <person name="Hoegberg N."/>
            <person name="Martin F."/>
            <person name="Grigoriev I.V."/>
            <person name="Watkinson S.C."/>
        </authorList>
    </citation>
    <scope>NUCLEOTIDE SEQUENCE [LARGE SCALE GENOMIC DNA]</scope>
    <source>
        <strain evidence="4">strain S7.3</strain>
    </source>
</reference>
<feature type="region of interest" description="Disordered" evidence="1">
    <location>
        <begin position="134"/>
        <end position="200"/>
    </location>
</feature>
<feature type="compositionally biased region" description="Polar residues" evidence="1">
    <location>
        <begin position="136"/>
        <end position="150"/>
    </location>
</feature>
<feature type="compositionally biased region" description="Gly residues" evidence="1">
    <location>
        <begin position="639"/>
        <end position="649"/>
    </location>
</feature>
<dbReference type="Proteomes" id="UP000008063">
    <property type="component" value="Unassembled WGS sequence"/>
</dbReference>
<feature type="compositionally biased region" description="Low complexity" evidence="1">
    <location>
        <begin position="396"/>
        <end position="405"/>
    </location>
</feature>
<gene>
    <name evidence="3" type="ORF">SERLA73DRAFT_151293</name>
</gene>